<comment type="caution">
    <text evidence="1">The sequence shown here is derived from an EMBL/GenBank/DDBJ whole genome shotgun (WGS) entry which is preliminary data.</text>
</comment>
<name>A0ABT4AV50_9ACTN</name>
<accession>A0ABT4AV50</accession>
<evidence type="ECO:0000313" key="1">
    <source>
        <dbReference type="EMBL" id="MCY1138125.1"/>
    </source>
</evidence>
<organism evidence="1 2">
    <name type="scientific">Paractinoplanes pyxinae</name>
    <dbReference type="NCBI Taxonomy" id="2997416"/>
    <lineage>
        <taxon>Bacteria</taxon>
        <taxon>Bacillati</taxon>
        <taxon>Actinomycetota</taxon>
        <taxon>Actinomycetes</taxon>
        <taxon>Micromonosporales</taxon>
        <taxon>Micromonosporaceae</taxon>
        <taxon>Paractinoplanes</taxon>
    </lineage>
</organism>
<dbReference type="RefSeq" id="WP_267562100.1">
    <property type="nucleotide sequence ID" value="NZ_JAPNTZ010000003.1"/>
</dbReference>
<proteinExistence type="predicted"/>
<gene>
    <name evidence="1" type="ORF">OWR29_08965</name>
</gene>
<keyword evidence="2" id="KW-1185">Reference proteome</keyword>
<protein>
    <submittedName>
        <fullName evidence="1">Uncharacterized protein</fullName>
    </submittedName>
</protein>
<evidence type="ECO:0000313" key="2">
    <source>
        <dbReference type="Proteomes" id="UP001151002"/>
    </source>
</evidence>
<dbReference type="Proteomes" id="UP001151002">
    <property type="component" value="Unassembled WGS sequence"/>
</dbReference>
<dbReference type="EMBL" id="JAPNTZ010000003">
    <property type="protein sequence ID" value="MCY1138125.1"/>
    <property type="molecule type" value="Genomic_DNA"/>
</dbReference>
<sequence length="145" mass="15997">MGASGWQYYVPYQPDLQAALTELRNHTFATGDYWWAVPYEFDKSAADFPNRPTTERELWSDEAVQESGTHSILDVRKIATTPSFGVVVPVTPAEALAAAGTTTPTREHVEKLDALADERWVGRCAVLHDAAGHPTELYFWGASGD</sequence>
<reference evidence="1" key="1">
    <citation type="submission" date="2022-11" db="EMBL/GenBank/DDBJ databases">
        <authorList>
            <person name="Somphong A."/>
            <person name="Phongsopitanun W."/>
        </authorList>
    </citation>
    <scope>NUCLEOTIDE SEQUENCE</scope>
    <source>
        <strain evidence="1">Pm04-4</strain>
    </source>
</reference>